<accession>A0A7H2BJ47</accession>
<dbReference type="InterPro" id="IPR036388">
    <property type="entry name" value="WH-like_DNA-bd_sf"/>
</dbReference>
<dbReference type="Pfam" id="PF07702">
    <property type="entry name" value="UTRA"/>
    <property type="match status" value="1"/>
</dbReference>
<gene>
    <name evidence="6" type="primary">treR</name>
    <name evidence="6" type="ORF">IDM48_10095</name>
</gene>
<name>A0A7H2BJ47_9MICC</name>
<dbReference type="GO" id="GO:0003700">
    <property type="term" value="F:DNA-binding transcription factor activity"/>
    <property type="evidence" value="ECO:0007669"/>
    <property type="project" value="UniProtKB-UniRule"/>
</dbReference>
<dbReference type="SMART" id="SM00866">
    <property type="entry name" value="UTRA"/>
    <property type="match status" value="1"/>
</dbReference>
<dbReference type="InterPro" id="IPR000524">
    <property type="entry name" value="Tscrpt_reg_HTH_GntR"/>
</dbReference>
<dbReference type="NCBIfam" id="TIGR02404">
    <property type="entry name" value="trehalos_R_Bsub"/>
    <property type="match status" value="1"/>
</dbReference>
<dbReference type="Gene3D" id="1.10.10.10">
    <property type="entry name" value="Winged helix-like DNA-binding domain superfamily/Winged helix DNA-binding domain"/>
    <property type="match status" value="1"/>
</dbReference>
<dbReference type="EMBL" id="CP061538">
    <property type="protein sequence ID" value="QNV39693.1"/>
    <property type="molecule type" value="Genomic_DNA"/>
</dbReference>
<evidence type="ECO:0000313" key="7">
    <source>
        <dbReference type="Proteomes" id="UP000516421"/>
    </source>
</evidence>
<evidence type="ECO:0000256" key="3">
    <source>
        <dbReference type="ARBA" id="ARBA00023163"/>
    </source>
</evidence>
<proteinExistence type="predicted"/>
<feature type="domain" description="HTH gntR-type" evidence="5">
    <location>
        <begin position="22"/>
        <end position="90"/>
    </location>
</feature>
<protein>
    <recommendedName>
        <fullName evidence="4">Trehalose operon repressor</fullName>
    </recommendedName>
</protein>
<dbReference type="InterPro" id="IPR036390">
    <property type="entry name" value="WH_DNA-bd_sf"/>
</dbReference>
<keyword evidence="3" id="KW-0804">Transcription</keyword>
<evidence type="ECO:0000256" key="1">
    <source>
        <dbReference type="ARBA" id="ARBA00023015"/>
    </source>
</evidence>
<dbReference type="Pfam" id="PF00392">
    <property type="entry name" value="GntR"/>
    <property type="match status" value="1"/>
</dbReference>
<organism evidence="6 7">
    <name type="scientific">Rothia amarae</name>
    <dbReference type="NCBI Taxonomy" id="169480"/>
    <lineage>
        <taxon>Bacteria</taxon>
        <taxon>Bacillati</taxon>
        <taxon>Actinomycetota</taxon>
        <taxon>Actinomycetes</taxon>
        <taxon>Micrococcales</taxon>
        <taxon>Micrococcaceae</taxon>
        <taxon>Rothia</taxon>
    </lineage>
</organism>
<evidence type="ECO:0000256" key="4">
    <source>
        <dbReference type="NCBIfam" id="TIGR02404"/>
    </source>
</evidence>
<dbReference type="PANTHER" id="PTHR44846:SF12">
    <property type="entry name" value="HTH-TYPE TRANSCRIPTIONAL REGULATOR TRER"/>
    <property type="match status" value="1"/>
</dbReference>
<dbReference type="SUPFAM" id="SSF64288">
    <property type="entry name" value="Chorismate lyase-like"/>
    <property type="match status" value="1"/>
</dbReference>
<keyword evidence="7" id="KW-1185">Reference proteome</keyword>
<dbReference type="GO" id="GO:0003677">
    <property type="term" value="F:DNA binding"/>
    <property type="evidence" value="ECO:0007669"/>
    <property type="project" value="UniProtKB-UniRule"/>
</dbReference>
<dbReference type="PROSITE" id="PS50949">
    <property type="entry name" value="HTH_GNTR"/>
    <property type="match status" value="1"/>
</dbReference>
<dbReference type="PANTHER" id="PTHR44846">
    <property type="entry name" value="MANNOSYL-D-GLYCERATE TRANSPORT/METABOLISM SYSTEM REPRESSOR MNGR-RELATED"/>
    <property type="match status" value="1"/>
</dbReference>
<dbReference type="Proteomes" id="UP000516421">
    <property type="component" value="Chromosome"/>
</dbReference>
<evidence type="ECO:0000256" key="2">
    <source>
        <dbReference type="ARBA" id="ARBA00023125"/>
    </source>
</evidence>
<dbReference type="CDD" id="cd07377">
    <property type="entry name" value="WHTH_GntR"/>
    <property type="match status" value="1"/>
</dbReference>
<dbReference type="AlphaFoldDB" id="A0A7H2BJ47"/>
<dbReference type="InterPro" id="IPR012770">
    <property type="entry name" value="TreR"/>
</dbReference>
<keyword evidence="2" id="KW-0238">DNA-binding</keyword>
<dbReference type="KEGG" id="rama:IDM48_10095"/>
<sequence>MINLYGHVYFSLTAYNNTRNTVGKYERVYQDLSSKIDDGTYPVGSLLPSEKQLTENYSVSRETARKALALLTDRGYIQKIMGKGSVVISHSQYALPVSSLVSYKEFAHAVGASTRSELIDFSETLLPLASFKSLAKDLQSEETIAVTRLRFFDNEPAIIDRDYILKSVVPSIPQEAAETSLFEYFENTLGLSIAYSSKQIKVEPAQESDRKLMHLAKGEYVAVTTSVTSLEDTTAFLFTESRHRADKFIYQDFARRR</sequence>
<keyword evidence="1" id="KW-0805">Transcription regulation</keyword>
<dbReference type="InterPro" id="IPR050679">
    <property type="entry name" value="Bact_HTH_transcr_reg"/>
</dbReference>
<reference evidence="6 7" key="1">
    <citation type="submission" date="2020-09" db="EMBL/GenBank/DDBJ databases">
        <title>Investigation of environmental microbe.</title>
        <authorList>
            <person name="Ou Y."/>
            <person name="Kang Q."/>
        </authorList>
    </citation>
    <scope>NUCLEOTIDE SEQUENCE [LARGE SCALE GENOMIC DNA]</scope>
    <source>
        <strain evidence="6 7">KJZ-9</strain>
    </source>
</reference>
<dbReference type="PRINTS" id="PR00035">
    <property type="entry name" value="HTHGNTR"/>
</dbReference>
<dbReference type="GO" id="GO:0045892">
    <property type="term" value="P:negative regulation of DNA-templated transcription"/>
    <property type="evidence" value="ECO:0007669"/>
    <property type="project" value="TreeGrafter"/>
</dbReference>
<dbReference type="InterPro" id="IPR028978">
    <property type="entry name" value="Chorismate_lyase_/UTRA_dom_sf"/>
</dbReference>
<dbReference type="SMART" id="SM00345">
    <property type="entry name" value="HTH_GNTR"/>
    <property type="match status" value="1"/>
</dbReference>
<evidence type="ECO:0000259" key="5">
    <source>
        <dbReference type="PROSITE" id="PS50949"/>
    </source>
</evidence>
<dbReference type="InterPro" id="IPR011663">
    <property type="entry name" value="UTRA"/>
</dbReference>
<evidence type="ECO:0000313" key="6">
    <source>
        <dbReference type="EMBL" id="QNV39693.1"/>
    </source>
</evidence>
<dbReference type="Gene3D" id="3.40.1410.10">
    <property type="entry name" value="Chorismate lyase-like"/>
    <property type="match status" value="1"/>
</dbReference>
<dbReference type="SUPFAM" id="SSF46785">
    <property type="entry name" value="Winged helix' DNA-binding domain"/>
    <property type="match status" value="1"/>
</dbReference>